<feature type="region of interest" description="Disordered" evidence="1">
    <location>
        <begin position="419"/>
        <end position="445"/>
    </location>
</feature>
<dbReference type="VEuPathDB" id="FungiDB:H257_06970"/>
<dbReference type="PANTHER" id="PTHR39200:SF1">
    <property type="entry name" value="AUTO-TRANSPORTER ADHESIN HEAD GIN DOMAIN-CONTAINING PROTEIN-RELATED"/>
    <property type="match status" value="1"/>
</dbReference>
<feature type="domain" description="Putative auto-transporter adhesin head GIN" evidence="3">
    <location>
        <begin position="187"/>
        <end position="306"/>
    </location>
</feature>
<keyword evidence="2" id="KW-1133">Transmembrane helix</keyword>
<evidence type="ECO:0000256" key="1">
    <source>
        <dbReference type="SAM" id="MobiDB-lite"/>
    </source>
</evidence>
<protein>
    <recommendedName>
        <fullName evidence="3">Putative auto-transporter adhesin head GIN domain-containing protein</fullName>
    </recommendedName>
</protein>
<accession>A0A397E342</accession>
<name>A0A397E342_APHAT</name>
<dbReference type="Proteomes" id="UP000265716">
    <property type="component" value="Unassembled WGS sequence"/>
</dbReference>
<comment type="caution">
    <text evidence="4">The sequence shown here is derived from an EMBL/GenBank/DDBJ whole genome shotgun (WGS) entry which is preliminary data.</text>
</comment>
<dbReference type="Pfam" id="PF10988">
    <property type="entry name" value="DUF2807"/>
    <property type="match status" value="1"/>
</dbReference>
<feature type="compositionally biased region" description="Polar residues" evidence="1">
    <location>
        <begin position="487"/>
        <end position="504"/>
    </location>
</feature>
<evidence type="ECO:0000256" key="2">
    <source>
        <dbReference type="SAM" id="Phobius"/>
    </source>
</evidence>
<dbReference type="AlphaFoldDB" id="A0A397E342"/>
<organism evidence="4 5">
    <name type="scientific">Aphanomyces astaci</name>
    <name type="common">Crayfish plague agent</name>
    <dbReference type="NCBI Taxonomy" id="112090"/>
    <lineage>
        <taxon>Eukaryota</taxon>
        <taxon>Sar</taxon>
        <taxon>Stramenopiles</taxon>
        <taxon>Oomycota</taxon>
        <taxon>Saprolegniomycetes</taxon>
        <taxon>Saprolegniales</taxon>
        <taxon>Verrucalvaceae</taxon>
        <taxon>Aphanomyces</taxon>
    </lineage>
</organism>
<keyword evidence="2" id="KW-0812">Transmembrane</keyword>
<reference evidence="4 5" key="1">
    <citation type="submission" date="2018-08" db="EMBL/GenBank/DDBJ databases">
        <title>Aphanomyces genome sequencing and annotation.</title>
        <authorList>
            <person name="Minardi D."/>
            <person name="Oidtmann B."/>
            <person name="Van Der Giezen M."/>
            <person name="Studholme D.J."/>
        </authorList>
    </citation>
    <scope>NUCLEOTIDE SEQUENCE [LARGE SCALE GENOMIC DNA]</scope>
    <source>
        <strain evidence="4 5">SA</strain>
    </source>
</reference>
<dbReference type="EMBL" id="QUTC01002271">
    <property type="protein sequence ID" value="RHY74714.1"/>
    <property type="molecule type" value="Genomic_DNA"/>
</dbReference>
<proteinExistence type="predicted"/>
<evidence type="ECO:0000259" key="3">
    <source>
        <dbReference type="Pfam" id="PF10988"/>
    </source>
</evidence>
<sequence>MVAASRRRNSDVPSVVETFHATSTNIRALNIHSDHTFVNEDANATAVWVTVTSTSTRMTDVVSFSERSTNGQDSLTIMASSYPGDGFNDIEYLIDVFVPSQSIQSVAFGGSGSLVVTPRSLVSTVAESAIIPASVSISSSGSGDVYVQDTAVELHSLALSAMGSGELQWDVPVTHVATSVDVRNSGSGGVSMFSSSSLLAGTLVVKNYGSGDIVVTSANVTVSLNVATTIAGYITLGVGSGDVSYDSTGLGYCRHLDMNGLGSGDAHMSSIACESTKVYSAGSGDVYVTSTHDLKVNRMGSATVYVTRPAPPGASGKFELTGHPSINDIPSREAVPPHEMGSGGLEYGFDHVGGGIGILGLVVVLLLVLFGLVRCWRCCCGKDTSETNKLDTIALQSQQHAYYHGAPLGNANNGGVQYYQGTASTTSSSTNHPPHQSAYAYYPNQTQPQPANYSGTISYTQYQPSYAAGAAPPSAFRGSTDRLYAHNTYQQQQLPSAPSYPSSQ</sequence>
<gene>
    <name evidence="4" type="ORF">DYB38_013388</name>
</gene>
<evidence type="ECO:0000313" key="5">
    <source>
        <dbReference type="Proteomes" id="UP000265716"/>
    </source>
</evidence>
<dbReference type="Gene3D" id="2.160.20.120">
    <property type="match status" value="2"/>
</dbReference>
<evidence type="ECO:0000313" key="4">
    <source>
        <dbReference type="EMBL" id="RHY74714.1"/>
    </source>
</evidence>
<feature type="transmembrane region" description="Helical" evidence="2">
    <location>
        <begin position="352"/>
        <end position="373"/>
    </location>
</feature>
<feature type="region of interest" description="Disordered" evidence="1">
    <location>
        <begin position="469"/>
        <end position="504"/>
    </location>
</feature>
<dbReference type="InterPro" id="IPR021255">
    <property type="entry name" value="DUF2807"/>
</dbReference>
<dbReference type="PANTHER" id="PTHR39200">
    <property type="entry name" value="HYPOTHETICAL EXPORTED PROTEIN"/>
    <property type="match status" value="1"/>
</dbReference>
<keyword evidence="2" id="KW-0472">Membrane</keyword>